<keyword evidence="1" id="KW-1133">Transmembrane helix</keyword>
<name>A0A9Q3CXG6_9BASI</name>
<keyword evidence="3" id="KW-1185">Reference proteome</keyword>
<reference evidence="2" key="1">
    <citation type="submission" date="2021-03" db="EMBL/GenBank/DDBJ databases">
        <title>Draft genome sequence of rust myrtle Austropuccinia psidii MF-1, a brazilian biotype.</title>
        <authorList>
            <person name="Quecine M.C."/>
            <person name="Pachon D.M.R."/>
            <person name="Bonatelli M.L."/>
            <person name="Correr F.H."/>
            <person name="Franceschini L.M."/>
            <person name="Leite T.F."/>
            <person name="Margarido G.R.A."/>
            <person name="Almeida C.A."/>
            <person name="Ferrarezi J.A."/>
            <person name="Labate C.A."/>
        </authorList>
    </citation>
    <scope>NUCLEOTIDE SEQUENCE</scope>
    <source>
        <strain evidence="2">MF-1</strain>
    </source>
</reference>
<keyword evidence="1" id="KW-0472">Membrane</keyword>
<evidence type="ECO:0000313" key="3">
    <source>
        <dbReference type="Proteomes" id="UP000765509"/>
    </source>
</evidence>
<comment type="caution">
    <text evidence="2">The sequence shown here is derived from an EMBL/GenBank/DDBJ whole genome shotgun (WGS) entry which is preliminary data.</text>
</comment>
<dbReference type="Proteomes" id="UP000765509">
    <property type="component" value="Unassembled WGS sequence"/>
</dbReference>
<organism evidence="2 3">
    <name type="scientific">Austropuccinia psidii MF-1</name>
    <dbReference type="NCBI Taxonomy" id="1389203"/>
    <lineage>
        <taxon>Eukaryota</taxon>
        <taxon>Fungi</taxon>
        <taxon>Dikarya</taxon>
        <taxon>Basidiomycota</taxon>
        <taxon>Pucciniomycotina</taxon>
        <taxon>Pucciniomycetes</taxon>
        <taxon>Pucciniales</taxon>
        <taxon>Sphaerophragmiaceae</taxon>
        <taxon>Austropuccinia</taxon>
    </lineage>
</organism>
<evidence type="ECO:0000313" key="2">
    <source>
        <dbReference type="EMBL" id="MBW0490172.1"/>
    </source>
</evidence>
<dbReference type="AlphaFoldDB" id="A0A9Q3CXG6"/>
<protein>
    <submittedName>
        <fullName evidence="2">Uncharacterized protein</fullName>
    </submittedName>
</protein>
<dbReference type="EMBL" id="AVOT02010445">
    <property type="protein sequence ID" value="MBW0490172.1"/>
    <property type="molecule type" value="Genomic_DNA"/>
</dbReference>
<keyword evidence="1" id="KW-0812">Transmembrane</keyword>
<evidence type="ECO:0000256" key="1">
    <source>
        <dbReference type="SAM" id="Phobius"/>
    </source>
</evidence>
<gene>
    <name evidence="2" type="ORF">O181_029887</name>
</gene>
<sequence>MSIPSNVVGGLYRDFKIHDLALSSRVCVLFGFRRTYLLYVIFVVFGLLNRALVAENRMEVLFIHSVNRQLKHCIGPGWNLTVCRCDLLYAKCPLMISVSIGISFSWQKSSTADSSAMSNCVGTEWINTGKRAWDVMKKGSASDFKAFMTLPAIFSALSP</sequence>
<proteinExistence type="predicted"/>
<accession>A0A9Q3CXG6</accession>
<feature type="transmembrane region" description="Helical" evidence="1">
    <location>
        <begin position="36"/>
        <end position="53"/>
    </location>
</feature>